<feature type="compositionally biased region" description="Acidic residues" evidence="1">
    <location>
        <begin position="32"/>
        <end position="41"/>
    </location>
</feature>
<evidence type="ECO:0000256" key="1">
    <source>
        <dbReference type="SAM" id="MobiDB-lite"/>
    </source>
</evidence>
<dbReference type="Proteomes" id="UP001648503">
    <property type="component" value="Unassembled WGS sequence"/>
</dbReference>
<name>A0ABQ8EU76_9FUNG</name>
<proteinExistence type="predicted"/>
<dbReference type="EMBL" id="JAFCIX010000571">
    <property type="protein sequence ID" value="KAH6586716.1"/>
    <property type="molecule type" value="Genomic_DNA"/>
</dbReference>
<organism evidence="2 3">
    <name type="scientific">Batrachochytrium salamandrivorans</name>
    <dbReference type="NCBI Taxonomy" id="1357716"/>
    <lineage>
        <taxon>Eukaryota</taxon>
        <taxon>Fungi</taxon>
        <taxon>Fungi incertae sedis</taxon>
        <taxon>Chytridiomycota</taxon>
        <taxon>Chytridiomycota incertae sedis</taxon>
        <taxon>Chytridiomycetes</taxon>
        <taxon>Rhizophydiales</taxon>
        <taxon>Rhizophydiales incertae sedis</taxon>
        <taxon>Batrachochytrium</taxon>
    </lineage>
</organism>
<keyword evidence="3" id="KW-1185">Reference proteome</keyword>
<gene>
    <name evidence="2" type="ORF">BASA50_000313</name>
</gene>
<accession>A0ABQ8EU76</accession>
<evidence type="ECO:0000313" key="2">
    <source>
        <dbReference type="EMBL" id="KAH6586716.1"/>
    </source>
</evidence>
<feature type="region of interest" description="Disordered" evidence="1">
    <location>
        <begin position="17"/>
        <end position="43"/>
    </location>
</feature>
<sequence>MRVDIIVVATMVITSDGYQYSEPTKEEQGGDSNDDGTDEDPACSSMLLELNSLQKNILKLSDDFYSRMSISPDLKKQGGEFES</sequence>
<comment type="caution">
    <text evidence="2">The sequence shown here is derived from an EMBL/GenBank/DDBJ whole genome shotgun (WGS) entry which is preliminary data.</text>
</comment>
<reference evidence="2 3" key="1">
    <citation type="submission" date="2021-02" db="EMBL/GenBank/DDBJ databases">
        <title>Variation within the Batrachochytrium salamandrivorans European outbreak.</title>
        <authorList>
            <person name="Kelly M."/>
            <person name="Pasmans F."/>
            <person name="Shea T.P."/>
            <person name="Munoz J.F."/>
            <person name="Carranza S."/>
            <person name="Cuomo C.A."/>
            <person name="Martel A."/>
        </authorList>
    </citation>
    <scope>NUCLEOTIDE SEQUENCE [LARGE SCALE GENOMIC DNA]</scope>
    <source>
        <strain evidence="2 3">AMFP18/2</strain>
    </source>
</reference>
<evidence type="ECO:0000313" key="3">
    <source>
        <dbReference type="Proteomes" id="UP001648503"/>
    </source>
</evidence>
<protein>
    <submittedName>
        <fullName evidence="2">Uncharacterized protein</fullName>
    </submittedName>
</protein>